<dbReference type="PANTHER" id="PTHR20991:SF0">
    <property type="entry name" value="PROTEIN PTHB1"/>
    <property type="match status" value="1"/>
</dbReference>
<dbReference type="InterPro" id="IPR055251">
    <property type="entry name" value="SOS1_NGEF_PH"/>
</dbReference>
<dbReference type="PROSITE" id="PS50010">
    <property type="entry name" value="DH_2"/>
    <property type="match status" value="1"/>
</dbReference>
<dbReference type="InterPro" id="IPR035899">
    <property type="entry name" value="DBL_dom_sf"/>
</dbReference>
<dbReference type="CDD" id="cd00030">
    <property type="entry name" value="C2"/>
    <property type="match status" value="1"/>
</dbReference>
<dbReference type="GO" id="GO:0060271">
    <property type="term" value="P:cilium assembly"/>
    <property type="evidence" value="ECO:0007669"/>
    <property type="project" value="TreeGrafter"/>
</dbReference>
<dbReference type="Pfam" id="PF22697">
    <property type="entry name" value="SOS1_NGEF_PH"/>
    <property type="match status" value="1"/>
</dbReference>
<dbReference type="InterPro" id="IPR055362">
    <property type="entry name" value="PTHB1_pf_dom"/>
</dbReference>
<name>A0A2R5GK68_9STRA</name>
<dbReference type="Pfam" id="PF23338">
    <property type="entry name" value="PTHB1_hp"/>
    <property type="match status" value="1"/>
</dbReference>
<feature type="domain" description="PH" evidence="8">
    <location>
        <begin position="235"/>
        <end position="380"/>
    </location>
</feature>
<dbReference type="InterPro" id="IPR055363">
    <property type="entry name" value="PTHB1_hp_dom"/>
</dbReference>
<dbReference type="Pfam" id="PF00168">
    <property type="entry name" value="C2"/>
    <property type="match status" value="1"/>
</dbReference>
<dbReference type="InParanoid" id="A0A2R5GK68"/>
<comment type="subcellular location">
    <subcellularLocation>
        <location evidence="1">Cell projection</location>
    </subcellularLocation>
    <subcellularLocation>
        <location evidence="5">Synapse</location>
    </subcellularLocation>
</comment>
<feature type="compositionally biased region" description="Gly residues" evidence="7">
    <location>
        <begin position="12"/>
        <end position="21"/>
    </location>
</feature>
<dbReference type="GO" id="GO:0034464">
    <property type="term" value="C:BBSome"/>
    <property type="evidence" value="ECO:0007669"/>
    <property type="project" value="InterPro"/>
</dbReference>
<feature type="region of interest" description="Disordered" evidence="7">
    <location>
        <begin position="1543"/>
        <end position="1563"/>
    </location>
</feature>
<dbReference type="Proteomes" id="UP000241890">
    <property type="component" value="Unassembled WGS sequence"/>
</dbReference>
<dbReference type="PANTHER" id="PTHR20991">
    <property type="entry name" value="PARATHYROID HORMONE-RESPONSIVE B1 GENE"/>
    <property type="match status" value="1"/>
</dbReference>
<feature type="compositionally biased region" description="Polar residues" evidence="7">
    <location>
        <begin position="1551"/>
        <end position="1563"/>
    </location>
</feature>
<evidence type="ECO:0000256" key="7">
    <source>
        <dbReference type="SAM" id="MobiDB-lite"/>
    </source>
</evidence>
<feature type="domain" description="C2" evidence="9">
    <location>
        <begin position="452"/>
        <end position="576"/>
    </location>
</feature>
<dbReference type="InterPro" id="IPR028073">
    <property type="entry name" value="PHTB1_N_dom"/>
</dbReference>
<keyword evidence="3" id="KW-0770">Synapse</keyword>
<dbReference type="EMBL" id="BEYU01000095">
    <property type="protein sequence ID" value="GBG31306.1"/>
    <property type="molecule type" value="Genomic_DNA"/>
</dbReference>
<dbReference type="Pfam" id="PF23337">
    <property type="entry name" value="PTHB1_pf"/>
    <property type="match status" value="1"/>
</dbReference>
<evidence type="ECO:0000256" key="1">
    <source>
        <dbReference type="ARBA" id="ARBA00004316"/>
    </source>
</evidence>
<dbReference type="InterPro" id="IPR011993">
    <property type="entry name" value="PH-like_dom_sf"/>
</dbReference>
<protein>
    <submittedName>
        <fullName evidence="11">Rho guanine nucleotide exchange factor, putative</fullName>
    </submittedName>
</protein>
<dbReference type="InterPro" id="IPR035892">
    <property type="entry name" value="C2_domain_sf"/>
</dbReference>
<feature type="compositionally biased region" description="Basic and acidic residues" evidence="7">
    <location>
        <begin position="1042"/>
        <end position="1051"/>
    </location>
</feature>
<dbReference type="InterPro" id="IPR001849">
    <property type="entry name" value="PH_domain"/>
</dbReference>
<dbReference type="SMART" id="SM00233">
    <property type="entry name" value="PH"/>
    <property type="match status" value="1"/>
</dbReference>
<evidence type="ECO:0000259" key="8">
    <source>
        <dbReference type="PROSITE" id="PS50003"/>
    </source>
</evidence>
<feature type="compositionally biased region" description="Low complexity" evidence="7">
    <location>
        <begin position="1"/>
        <end position="11"/>
    </location>
</feature>
<comment type="caution">
    <text evidence="11">The sequence shown here is derived from an EMBL/GenBank/DDBJ whole genome shotgun (WGS) entry which is preliminary data.</text>
</comment>
<feature type="domain" description="DH" evidence="10">
    <location>
        <begin position="154"/>
        <end position="206"/>
    </location>
</feature>
<dbReference type="PROSITE" id="PS00741">
    <property type="entry name" value="DH_1"/>
    <property type="match status" value="1"/>
</dbReference>
<evidence type="ECO:0000256" key="2">
    <source>
        <dbReference type="ARBA" id="ARBA00022658"/>
    </source>
</evidence>
<keyword evidence="6" id="KW-0175">Coiled coil</keyword>
<reference evidence="11 12" key="1">
    <citation type="submission" date="2017-12" db="EMBL/GenBank/DDBJ databases">
        <title>Sequencing, de novo assembly and annotation of complete genome of a new Thraustochytrid species, strain FCC1311.</title>
        <authorList>
            <person name="Sedici K."/>
            <person name="Godart F."/>
            <person name="Aiese Cigliano R."/>
            <person name="Sanseverino W."/>
            <person name="Barakat M."/>
            <person name="Ortet P."/>
            <person name="Marechal E."/>
            <person name="Cagnac O."/>
            <person name="Amato A."/>
        </authorList>
    </citation>
    <scope>NUCLEOTIDE SEQUENCE [LARGE SCALE GENOMIC DNA]</scope>
</reference>
<keyword evidence="4" id="KW-0966">Cell projection</keyword>
<dbReference type="InterPro" id="IPR000008">
    <property type="entry name" value="C2_dom"/>
</dbReference>
<evidence type="ECO:0000259" key="9">
    <source>
        <dbReference type="PROSITE" id="PS50004"/>
    </source>
</evidence>
<evidence type="ECO:0000256" key="5">
    <source>
        <dbReference type="ARBA" id="ARBA00034103"/>
    </source>
</evidence>
<dbReference type="Gene3D" id="1.20.900.10">
    <property type="entry name" value="Dbl homology (DH) domain"/>
    <property type="match status" value="1"/>
</dbReference>
<evidence type="ECO:0000256" key="6">
    <source>
        <dbReference type="SAM" id="Coils"/>
    </source>
</evidence>
<dbReference type="SUPFAM" id="SSF49562">
    <property type="entry name" value="C2 domain (Calcium/lipid-binding domain, CaLB)"/>
    <property type="match status" value="1"/>
</dbReference>
<feature type="region of interest" description="Disordered" evidence="7">
    <location>
        <begin position="1"/>
        <end position="64"/>
    </location>
</feature>
<dbReference type="InterPro" id="IPR026511">
    <property type="entry name" value="PTHB1"/>
</dbReference>
<evidence type="ECO:0000259" key="10">
    <source>
        <dbReference type="PROSITE" id="PS50010"/>
    </source>
</evidence>
<organism evidence="11 12">
    <name type="scientific">Hondaea fermentalgiana</name>
    <dbReference type="NCBI Taxonomy" id="2315210"/>
    <lineage>
        <taxon>Eukaryota</taxon>
        <taxon>Sar</taxon>
        <taxon>Stramenopiles</taxon>
        <taxon>Bigyra</taxon>
        <taxon>Labyrinthulomycetes</taxon>
        <taxon>Thraustochytrida</taxon>
        <taxon>Thraustochytriidae</taxon>
        <taxon>Hondaea</taxon>
    </lineage>
</organism>
<dbReference type="InterPro" id="IPR001331">
    <property type="entry name" value="GDS_CDC24_CS"/>
</dbReference>
<proteinExistence type="predicted"/>
<feature type="region of interest" description="Disordered" evidence="7">
    <location>
        <begin position="1020"/>
        <end position="1053"/>
    </location>
</feature>
<feature type="region of interest" description="Disordered" evidence="7">
    <location>
        <begin position="324"/>
        <end position="343"/>
    </location>
</feature>
<keyword evidence="2" id="KW-0344">Guanine-nucleotide releasing factor</keyword>
<feature type="compositionally biased region" description="Low complexity" evidence="7">
    <location>
        <begin position="22"/>
        <end position="32"/>
    </location>
</feature>
<dbReference type="GO" id="GO:0005085">
    <property type="term" value="F:guanyl-nucleotide exchange factor activity"/>
    <property type="evidence" value="ECO:0007669"/>
    <property type="project" value="UniProtKB-KW"/>
</dbReference>
<dbReference type="SUPFAM" id="SSF48065">
    <property type="entry name" value="DBL homology domain (DH-domain)"/>
    <property type="match status" value="1"/>
</dbReference>
<dbReference type="InterPro" id="IPR055364">
    <property type="entry name" value="PTHB1_CtH_dom"/>
</dbReference>
<feature type="compositionally biased region" description="Basic and acidic residues" evidence="7">
    <location>
        <begin position="49"/>
        <end position="58"/>
    </location>
</feature>
<feature type="coiled-coil region" evidence="6">
    <location>
        <begin position="388"/>
        <end position="415"/>
    </location>
</feature>
<dbReference type="PROSITE" id="PS50003">
    <property type="entry name" value="PH_DOMAIN"/>
    <property type="match status" value="1"/>
</dbReference>
<dbReference type="Gene3D" id="2.30.29.30">
    <property type="entry name" value="Pleckstrin-homology domain (PH domain)/Phosphotyrosine-binding domain (PTB)"/>
    <property type="match status" value="1"/>
</dbReference>
<dbReference type="Pfam" id="PF14727">
    <property type="entry name" value="PHTB1_N"/>
    <property type="match status" value="1"/>
</dbReference>
<gene>
    <name evidence="11" type="ORF">FCC1311_075292</name>
</gene>
<sequence>MLTRIRSFTRNNGGGGGGGGANSSSRSGKNRSLFLSQGGRDPSANNIGKYDDDSHNVADDDFGDDDEEVIKVTEGDRESLLLGAPEAISISQSASDASLFQSDKSESSEPVDERARIVEEIVATEDSFRGFMLALRRTYVAQCKLEQDCKDQTLQSMLIMPIQRVPRYLLLLKELRKATPEDHSDHAVLADALAALTEVAGSMNREIGDMECMVQILELQRNMKPQPQLMKTGRRLVRSGPLRKLSQDHSYQQELHFFLFNDCLVYAKLMPRIIGGVKYQFRRMIQVARVQDLGLEGTSDPPNPANGAFAKRESLKLPKTTVLASESAVDGEQPSNSSPGSRQRDALFPLRILGTKSLTVFAASEEERRAWLADLEEHADPSVVTDTEALQKEQEAKLRESMEAAEERLKDMRVSDPVRVHAATAWVKLNTTSSANPPKDDPELQLKFLVSKTGTDLCSAGGVKPFSVLSLTLTILDARSILTLVREATSKHASGVYCLIQFGKTTHRTSVFHEDEEPIWMQDFHGMNFLAGFHSALQIKVKLVSKSKLRKDPVLATLDIRIQDVLAMTGFRVDSHQEQEAIITASAKVTDKKVSRMKQPKAVHVLTSTLTDDYKLNQIRPATESLPLSAKPLPEVPPLPPSRPNSMRRAMFSVRENWRCELGASEEEEFDSRAFCVGHFVCSGQDAQKDSVQVATGSLNGVLRVYEPRLAKYTAEDLLLEVILDAPILQLACGRFVSHAADELTLAVLHPRELVVYRLVRRSQDMLLLEKQYAHQLGDGGEHFSAANFVFGPFGGVRNKDFIAVQSLDGQLHVFEQESFAFIRQLNDVLLPGPMLYVRKLDAFLVCNSQFQIDCYKYQMLGASTSRVTGAKAAVQTDWTFTAGEQILDLQCGRVSGGLGDAQLDIIVLCDRSIFCLTERGGVRMHVKLEIGCNPMSFALVPPVDEQQSDNKSNLLLCSEAGQLTVLRELGTVWSAGMTAHVPVSLSVAPVEGVQGMIVSMSDDGKLVVSHLGTETSKSVLAPRRAKRKTFTKGKGPSANEAKSDEEKKASNFEAAAEEVQRAEEMAYDEMDRAHQELLERIRNLHRELEDKENAPVNGSDTARTELLMLVETPETLDDLSTTDAALAESEDMAREYGYRPDGQVMQVTLKLHISNRSFENLKAVQVTLHMDNAFVAADDSILLESLAGLEGTGGRGRTPAILHIPVRVKAIIPVASLAAKVVCTYKVKDGRVRSVSTPFRLPFFLAARPRTSIKNSASKITIDTNLEPTRLPVLFDELLRQPGLDRDMVASVTGASSNVLSVEFLDGANATVLASKSGGRYRIQGTSLAHLSLLASEFEHLLQRKFGDILELTVSESLPLAGLYAAVDEHHAARVALADAASELNDRAHQYRLIQKRLLSRYKDKNAPALRGLDALLQVTHDQIMDTVSALAEAKIARHVAAQRLSSTLGLLFQLTGYKYDLDRDDMEALHSHVPVNVWTCDGDTMGWEETVDLSITHLLRTTLAKNPKDIAPAGGFTQSTLAPDTSKVRKRLAMLFDRLSKGARPASAATLSPGESKTSAS</sequence>
<keyword evidence="12" id="KW-1185">Reference proteome</keyword>
<accession>A0A2R5GK68</accession>
<dbReference type="InterPro" id="IPR000219">
    <property type="entry name" value="DH_dom"/>
</dbReference>
<dbReference type="GO" id="GO:0035556">
    <property type="term" value="P:intracellular signal transduction"/>
    <property type="evidence" value="ECO:0007669"/>
    <property type="project" value="InterPro"/>
</dbReference>
<dbReference type="Gene3D" id="2.60.40.150">
    <property type="entry name" value="C2 domain"/>
    <property type="match status" value="1"/>
</dbReference>
<dbReference type="PROSITE" id="PS50004">
    <property type="entry name" value="C2"/>
    <property type="match status" value="1"/>
</dbReference>
<dbReference type="Pfam" id="PF23339">
    <property type="entry name" value="PTHB1_CtH"/>
    <property type="match status" value="1"/>
</dbReference>
<evidence type="ECO:0000256" key="4">
    <source>
        <dbReference type="ARBA" id="ARBA00023273"/>
    </source>
</evidence>
<evidence type="ECO:0000256" key="3">
    <source>
        <dbReference type="ARBA" id="ARBA00023018"/>
    </source>
</evidence>
<evidence type="ECO:0000313" key="11">
    <source>
        <dbReference type="EMBL" id="GBG31306.1"/>
    </source>
</evidence>
<dbReference type="OrthoDB" id="10262646at2759"/>
<dbReference type="GO" id="GO:0016020">
    <property type="term" value="C:membrane"/>
    <property type="evidence" value="ECO:0007669"/>
    <property type="project" value="TreeGrafter"/>
</dbReference>
<dbReference type="SUPFAM" id="SSF50729">
    <property type="entry name" value="PH domain-like"/>
    <property type="match status" value="1"/>
</dbReference>
<dbReference type="Pfam" id="PF00621">
    <property type="entry name" value="RhoGEF"/>
    <property type="match status" value="1"/>
</dbReference>
<evidence type="ECO:0000313" key="12">
    <source>
        <dbReference type="Proteomes" id="UP000241890"/>
    </source>
</evidence>